<dbReference type="STRING" id="1802438.A2571_02520"/>
<dbReference type="Proteomes" id="UP000177043">
    <property type="component" value="Unassembled WGS sequence"/>
</dbReference>
<dbReference type="AlphaFoldDB" id="A0A1G2QEW5"/>
<comment type="caution">
    <text evidence="1">The sequence shown here is derived from an EMBL/GenBank/DDBJ whole genome shotgun (WGS) entry which is preliminary data.</text>
</comment>
<name>A0A1G2QEW5_9BACT</name>
<accession>A0A1G2QEW5</accession>
<dbReference type="EMBL" id="MHTJ01000003">
    <property type="protein sequence ID" value="OHA58619.1"/>
    <property type="molecule type" value="Genomic_DNA"/>
</dbReference>
<proteinExistence type="predicted"/>
<gene>
    <name evidence="1" type="ORF">A2571_02520</name>
</gene>
<reference evidence="1 2" key="1">
    <citation type="journal article" date="2016" name="Nat. Commun.">
        <title>Thousands of microbial genomes shed light on interconnected biogeochemical processes in an aquifer system.</title>
        <authorList>
            <person name="Anantharaman K."/>
            <person name="Brown C.T."/>
            <person name="Hug L.A."/>
            <person name="Sharon I."/>
            <person name="Castelle C.J."/>
            <person name="Probst A.J."/>
            <person name="Thomas B.C."/>
            <person name="Singh A."/>
            <person name="Wilkins M.J."/>
            <person name="Karaoz U."/>
            <person name="Brodie E.L."/>
            <person name="Williams K.H."/>
            <person name="Hubbard S.S."/>
            <person name="Banfield J.F."/>
        </authorList>
    </citation>
    <scope>NUCLEOTIDE SEQUENCE [LARGE SCALE GENOMIC DNA]</scope>
</reference>
<evidence type="ECO:0000313" key="1">
    <source>
        <dbReference type="EMBL" id="OHA58619.1"/>
    </source>
</evidence>
<organism evidence="1 2">
    <name type="scientific">Candidatus Vogelbacteria bacterium RIFOXYD1_FULL_44_32</name>
    <dbReference type="NCBI Taxonomy" id="1802438"/>
    <lineage>
        <taxon>Bacteria</taxon>
        <taxon>Candidatus Vogeliibacteriota</taxon>
    </lineage>
</organism>
<evidence type="ECO:0000313" key="2">
    <source>
        <dbReference type="Proteomes" id="UP000177043"/>
    </source>
</evidence>
<sequence>MARRMTPGEALKAGQFRYGLGPVSVQEKATKEMGRRIRPIQLQPILKLTFRATASPKEICRLLVGGHNVGYFYIDEENLARVKAWGRQDFTYWGNLSVNQRGVSVRGLNTKSDWYNERIKPLLEEN</sequence>
<protein>
    <submittedName>
        <fullName evidence="1">Uncharacterized protein</fullName>
    </submittedName>
</protein>